<proteinExistence type="predicted"/>
<evidence type="ECO:0000313" key="3">
    <source>
        <dbReference type="Proteomes" id="UP000509303"/>
    </source>
</evidence>
<dbReference type="RefSeq" id="WP_176163945.1">
    <property type="nucleotide sequence ID" value="NZ_CP054929.1"/>
</dbReference>
<dbReference type="EMBL" id="CP054929">
    <property type="protein sequence ID" value="QKW52240.1"/>
    <property type="molecule type" value="Genomic_DNA"/>
</dbReference>
<organism evidence="2 3">
    <name type="scientific">Streptomyces buecherae</name>
    <dbReference type="NCBI Taxonomy" id="2763006"/>
    <lineage>
        <taxon>Bacteria</taxon>
        <taxon>Bacillati</taxon>
        <taxon>Actinomycetota</taxon>
        <taxon>Actinomycetes</taxon>
        <taxon>Kitasatosporales</taxon>
        <taxon>Streptomycetaceae</taxon>
        <taxon>Streptomyces</taxon>
    </lineage>
</organism>
<name>A0A7H8NCK7_9ACTN</name>
<evidence type="ECO:0008006" key="4">
    <source>
        <dbReference type="Google" id="ProtNLM"/>
    </source>
</evidence>
<evidence type="ECO:0000313" key="2">
    <source>
        <dbReference type="EMBL" id="QKW52240.1"/>
    </source>
</evidence>
<evidence type="ECO:0000256" key="1">
    <source>
        <dbReference type="SAM" id="MobiDB-lite"/>
    </source>
</evidence>
<gene>
    <name evidence="2" type="ORF">HUT08_24890</name>
</gene>
<feature type="region of interest" description="Disordered" evidence="1">
    <location>
        <begin position="1"/>
        <end position="88"/>
    </location>
</feature>
<dbReference type="Proteomes" id="UP000509303">
    <property type="component" value="Chromosome"/>
</dbReference>
<reference evidence="2 3" key="1">
    <citation type="submission" date="2020-06" db="EMBL/GenBank/DDBJ databases">
        <title>Genome mining for natural products.</title>
        <authorList>
            <person name="Zhang B."/>
            <person name="Shi J."/>
            <person name="Ge H."/>
        </authorList>
    </citation>
    <scope>NUCLEOTIDE SEQUENCE [LARGE SCALE GENOMIC DNA]</scope>
    <source>
        <strain evidence="2 3">NA00687</strain>
    </source>
</reference>
<keyword evidence="3" id="KW-1185">Reference proteome</keyword>
<protein>
    <recommendedName>
        <fullName evidence="4">DUF5709 domain-containing protein</fullName>
    </recommendedName>
</protein>
<accession>A0A7H8NCK7</accession>
<dbReference type="AlphaFoldDB" id="A0A7H8NCK7"/>
<sequence>MPIEPIDPTDLTEPIDPTDPERFPNEEPTTDTDGDRSVEAPEADSAEQRAALAPDRDEQPIDLDPTTANPADVAEQHRIVETDEEDYR</sequence>